<dbReference type="InterPro" id="IPR002898">
    <property type="entry name" value="MotA_ExbB_proton_chnl"/>
</dbReference>
<feature type="transmembrane region" description="Helical" evidence="9">
    <location>
        <begin position="168"/>
        <end position="189"/>
    </location>
</feature>
<evidence type="ECO:0000256" key="3">
    <source>
        <dbReference type="ARBA" id="ARBA00022475"/>
    </source>
</evidence>
<dbReference type="AlphaFoldDB" id="E1R114"/>
<protein>
    <submittedName>
        <fullName evidence="11">MotA/TolQ/ExbB proton channel</fullName>
    </submittedName>
</protein>
<dbReference type="PANTHER" id="PTHR30625:SF15">
    <property type="entry name" value="BIOPOLYMER TRANSPORT PROTEIN EXBB"/>
    <property type="match status" value="1"/>
</dbReference>
<evidence type="ECO:0000313" key="11">
    <source>
        <dbReference type="EMBL" id="ADK80263.1"/>
    </source>
</evidence>
<proteinExistence type="inferred from homology"/>
<dbReference type="EMBL" id="CP002116">
    <property type="protein sequence ID" value="ADK80263.1"/>
    <property type="molecule type" value="Genomic_DNA"/>
</dbReference>
<comment type="similarity">
    <text evidence="8">Belongs to the exbB/tolQ family.</text>
</comment>
<name>E1R114_SEDSS</name>
<evidence type="ECO:0000256" key="4">
    <source>
        <dbReference type="ARBA" id="ARBA00022692"/>
    </source>
</evidence>
<dbReference type="InterPro" id="IPR050790">
    <property type="entry name" value="ExbB/TolQ_transport"/>
</dbReference>
<organism evidence="11 12">
    <name type="scientific">Sediminispirochaeta smaragdinae (strain DSM 11293 / JCM 15392 / SEBR 4228)</name>
    <name type="common">Spirochaeta smaragdinae</name>
    <dbReference type="NCBI Taxonomy" id="573413"/>
    <lineage>
        <taxon>Bacteria</taxon>
        <taxon>Pseudomonadati</taxon>
        <taxon>Spirochaetota</taxon>
        <taxon>Spirochaetia</taxon>
        <taxon>Spirochaetales</taxon>
        <taxon>Spirochaetaceae</taxon>
        <taxon>Sediminispirochaeta</taxon>
    </lineage>
</organism>
<dbReference type="KEGG" id="ssm:Spirs_1133"/>
<evidence type="ECO:0000256" key="6">
    <source>
        <dbReference type="ARBA" id="ARBA00022989"/>
    </source>
</evidence>
<feature type="domain" description="MotA/TolQ/ExbB proton channel" evidence="10">
    <location>
        <begin position="96"/>
        <end position="200"/>
    </location>
</feature>
<keyword evidence="5 8" id="KW-0653">Protein transport</keyword>
<keyword evidence="12" id="KW-1185">Reference proteome</keyword>
<sequence>MFLETFHHIVAFIQLGGILNWILVGLYLVVLVLAVDRCAYFIRTGYQRNRLVAGIDSAFFASISDNGTDGQTPAFPWPKHYAKSQPVRMIALVLEDRRSTKEALDEAVDREGSAIRREMDRGLEALSVIGNIAPLMGLLGTVTGLMRAFHRIESLGGTVDIAAFSGGIWEAMITTAIGLIVAIPAVVFCRVFEKIVERRGEDMGYVVSLVSESLHEGTVENPRAGQSRESA</sequence>
<dbReference type="GO" id="GO:0017038">
    <property type="term" value="P:protein import"/>
    <property type="evidence" value="ECO:0007669"/>
    <property type="project" value="TreeGrafter"/>
</dbReference>
<dbReference type="eggNOG" id="COG0811">
    <property type="taxonomic scope" value="Bacteria"/>
</dbReference>
<evidence type="ECO:0000256" key="8">
    <source>
        <dbReference type="RuleBase" id="RU004057"/>
    </source>
</evidence>
<keyword evidence="7 9" id="KW-0472">Membrane</keyword>
<evidence type="ECO:0000256" key="1">
    <source>
        <dbReference type="ARBA" id="ARBA00004651"/>
    </source>
</evidence>
<keyword evidence="2 8" id="KW-0813">Transport</keyword>
<feature type="transmembrane region" description="Helical" evidence="9">
    <location>
        <begin position="12"/>
        <end position="35"/>
    </location>
</feature>
<evidence type="ECO:0000256" key="5">
    <source>
        <dbReference type="ARBA" id="ARBA00022927"/>
    </source>
</evidence>
<evidence type="ECO:0000313" key="12">
    <source>
        <dbReference type="Proteomes" id="UP000002318"/>
    </source>
</evidence>
<gene>
    <name evidence="11" type="ordered locus">Spirs_1133</name>
</gene>
<accession>E1R114</accession>
<evidence type="ECO:0000256" key="7">
    <source>
        <dbReference type="ARBA" id="ARBA00023136"/>
    </source>
</evidence>
<comment type="subcellular location">
    <subcellularLocation>
        <location evidence="1">Cell membrane</location>
        <topology evidence="1">Multi-pass membrane protein</topology>
    </subcellularLocation>
    <subcellularLocation>
        <location evidence="8">Membrane</location>
        <topology evidence="8">Multi-pass membrane protein</topology>
    </subcellularLocation>
</comment>
<dbReference type="HOGENOM" id="CLU_053325_4_2_12"/>
<dbReference type="RefSeq" id="WP_013253727.1">
    <property type="nucleotide sequence ID" value="NC_014364.1"/>
</dbReference>
<evidence type="ECO:0000256" key="9">
    <source>
        <dbReference type="SAM" id="Phobius"/>
    </source>
</evidence>
<dbReference type="Proteomes" id="UP000002318">
    <property type="component" value="Chromosome"/>
</dbReference>
<keyword evidence="3" id="KW-1003">Cell membrane</keyword>
<keyword evidence="4 9" id="KW-0812">Transmembrane</keyword>
<reference evidence="11 12" key="1">
    <citation type="journal article" date="2010" name="Stand. Genomic Sci.">
        <title>Complete genome sequence of Spirochaeta smaragdinae type strain (SEBR 4228).</title>
        <authorList>
            <person name="Mavromatis K."/>
            <person name="Yasawong M."/>
            <person name="Chertkov O."/>
            <person name="Lapidus A."/>
            <person name="Lucas S."/>
            <person name="Nolan M."/>
            <person name="Del Rio T.G."/>
            <person name="Tice H."/>
            <person name="Cheng J.F."/>
            <person name="Pitluck S."/>
            <person name="Liolios K."/>
            <person name="Ivanova N."/>
            <person name="Tapia R."/>
            <person name="Han C."/>
            <person name="Bruce D."/>
            <person name="Goodwin L."/>
            <person name="Pati A."/>
            <person name="Chen A."/>
            <person name="Palaniappan K."/>
            <person name="Land M."/>
            <person name="Hauser L."/>
            <person name="Chang Y.J."/>
            <person name="Jeffries C.D."/>
            <person name="Detter J.C."/>
            <person name="Rohde M."/>
            <person name="Brambilla E."/>
            <person name="Spring S."/>
            <person name="Goker M."/>
            <person name="Sikorski J."/>
            <person name="Woyke T."/>
            <person name="Bristow J."/>
            <person name="Eisen J.A."/>
            <person name="Markowitz V."/>
            <person name="Hugenholtz P."/>
            <person name="Klenk H.P."/>
            <person name="Kyrpides N.C."/>
        </authorList>
    </citation>
    <scope>NUCLEOTIDE SEQUENCE [LARGE SCALE GENOMIC DNA]</scope>
    <source>
        <strain evidence="12">DSM 11293 / JCM 15392 / SEBR 4228</strain>
    </source>
</reference>
<dbReference type="Pfam" id="PF01618">
    <property type="entry name" value="MotA_ExbB"/>
    <property type="match status" value="1"/>
</dbReference>
<dbReference type="OrthoDB" id="4045at2"/>
<dbReference type="GO" id="GO:0005886">
    <property type="term" value="C:plasma membrane"/>
    <property type="evidence" value="ECO:0007669"/>
    <property type="project" value="UniProtKB-SubCell"/>
</dbReference>
<feature type="transmembrane region" description="Helical" evidence="9">
    <location>
        <begin position="125"/>
        <end position="148"/>
    </location>
</feature>
<dbReference type="STRING" id="573413.Spirs_1133"/>
<keyword evidence="6 9" id="KW-1133">Transmembrane helix</keyword>
<evidence type="ECO:0000256" key="2">
    <source>
        <dbReference type="ARBA" id="ARBA00022448"/>
    </source>
</evidence>
<evidence type="ECO:0000259" key="10">
    <source>
        <dbReference type="Pfam" id="PF01618"/>
    </source>
</evidence>
<dbReference type="PANTHER" id="PTHR30625">
    <property type="entry name" value="PROTEIN TOLQ"/>
    <property type="match status" value="1"/>
</dbReference>